<reference evidence="6 7" key="1">
    <citation type="submission" date="2015-02" db="EMBL/GenBank/DDBJ databases">
        <title>Draft genome sequence of Lactobacillus collinoides CUPV2371 isolated from a natural cider, the first genome sequence of a strain of this species.</title>
        <authorList>
            <person name="Puertas A.I."/>
            <person name="Spano G."/>
            <person name="Capozzi V."/>
            <person name="Lamontanara A."/>
            <person name="Orru L."/>
            <person name="Duenas M.T."/>
        </authorList>
    </citation>
    <scope>NUCLEOTIDE SEQUENCE [LARGE SCALE GENOMIC DNA]</scope>
    <source>
        <strain evidence="6 7">237</strain>
    </source>
</reference>
<dbReference type="GO" id="GO:0033765">
    <property type="term" value="F:steroid dehydrogenase activity, acting on the CH-CH group of donors"/>
    <property type="evidence" value="ECO:0007669"/>
    <property type="project" value="UniProtKB-ARBA"/>
</dbReference>
<comment type="cofactor">
    <cofactor evidence="1">
        <name>FAD</name>
        <dbReference type="ChEBI" id="CHEBI:57692"/>
    </cofactor>
</comment>
<dbReference type="InterPro" id="IPR050315">
    <property type="entry name" value="FAD-oxidoreductase_2"/>
</dbReference>
<evidence type="ECO:0000313" key="6">
    <source>
        <dbReference type="EMBL" id="KZL43076.1"/>
    </source>
</evidence>
<proteinExistence type="predicted"/>
<protein>
    <recommendedName>
        <fullName evidence="5">FAD-dependent oxidoreductase 2 FAD-binding domain-containing protein</fullName>
    </recommendedName>
</protein>
<comment type="caution">
    <text evidence="6">The sequence shown here is derived from an EMBL/GenBank/DDBJ whole genome shotgun (WGS) entry which is preliminary data.</text>
</comment>
<sequence length="485" mass="52016">MQEHYDVIIIGAGLSGSVAAVEAVQKGLSVLVVEKYDSVGGSGNYVEGIFAVNSYLQKQQQISLSVQTVLDEELAYSHYLADPTILKDYIQSSADNVSWLKSLGVTYLKVLEQANGFQTWHLFDGLGKRVIQTILLPLAQQSGADVVTGVTVDHLQLTKGVVTGVHLQEGHQQPRTIAASAVIIASGGYLNNQWMVEQHTPYKMPVLPINSGHNTGDGLQLAYDAGAQKAKLGTIMLCGGTVKDLTQPAYKYRDDPVCIAAAKQGMLWVNERGERFVDESIASNLSLAGNALVSQNRVFSILNQATLAHLETGSLPRPMNFGAGPVTSLPGLTDEVAKMDADKLPFIQSADSITDLAELVGLPHLTETVTHYNQLYQNHEDSDLGKSTNYLYDLKKGPFYAIELAAGAFCTVGGLKVDRQNTVLDEQGQPIAGLFAVGNDAAGSLVGDTYGFNFPGTEAGYAVYSGRNSVDHVATLTNEMSSMKN</sequence>
<dbReference type="PATRIC" id="fig|33960.6.peg.752"/>
<dbReference type="RefSeq" id="WP_063285161.1">
    <property type="nucleotide sequence ID" value="NZ_JYDC01000015.1"/>
</dbReference>
<dbReference type="InterPro" id="IPR027477">
    <property type="entry name" value="Succ_DH/fumarate_Rdtase_cat_sf"/>
</dbReference>
<name>A0A166HRN7_SECCO</name>
<dbReference type="PANTHER" id="PTHR43400">
    <property type="entry name" value="FUMARATE REDUCTASE"/>
    <property type="match status" value="1"/>
</dbReference>
<dbReference type="Gene3D" id="3.90.700.10">
    <property type="entry name" value="Succinate dehydrogenase/fumarate reductase flavoprotein, catalytic domain"/>
    <property type="match status" value="1"/>
</dbReference>
<keyword evidence="4" id="KW-0560">Oxidoreductase</keyword>
<dbReference type="Proteomes" id="UP000076480">
    <property type="component" value="Unassembled WGS sequence"/>
</dbReference>
<dbReference type="PANTHER" id="PTHR43400:SF10">
    <property type="entry name" value="3-OXOSTEROID 1-DEHYDROGENASE"/>
    <property type="match status" value="1"/>
</dbReference>
<dbReference type="SUPFAM" id="SSF56425">
    <property type="entry name" value="Succinate dehydrogenase/fumarate reductase flavoprotein, catalytic domain"/>
    <property type="match status" value="1"/>
</dbReference>
<dbReference type="InterPro" id="IPR003953">
    <property type="entry name" value="FAD-dep_OxRdtase_2_FAD-bd"/>
</dbReference>
<dbReference type="Gene3D" id="3.50.50.60">
    <property type="entry name" value="FAD/NAD(P)-binding domain"/>
    <property type="match status" value="1"/>
</dbReference>
<evidence type="ECO:0000313" key="7">
    <source>
        <dbReference type="Proteomes" id="UP000076480"/>
    </source>
</evidence>
<dbReference type="EMBL" id="JYDC01000015">
    <property type="protein sequence ID" value="KZL43076.1"/>
    <property type="molecule type" value="Genomic_DNA"/>
</dbReference>
<dbReference type="GO" id="GO:0008202">
    <property type="term" value="P:steroid metabolic process"/>
    <property type="evidence" value="ECO:0007669"/>
    <property type="project" value="UniProtKB-ARBA"/>
</dbReference>
<keyword evidence="3" id="KW-0274">FAD</keyword>
<accession>A0A166HRN7</accession>
<dbReference type="OrthoDB" id="9806724at2"/>
<evidence type="ECO:0000256" key="1">
    <source>
        <dbReference type="ARBA" id="ARBA00001974"/>
    </source>
</evidence>
<evidence type="ECO:0000256" key="3">
    <source>
        <dbReference type="ARBA" id="ARBA00022827"/>
    </source>
</evidence>
<organism evidence="6 7">
    <name type="scientific">Secundilactobacillus collinoides</name>
    <name type="common">Lactobacillus collinoides</name>
    <dbReference type="NCBI Taxonomy" id="33960"/>
    <lineage>
        <taxon>Bacteria</taxon>
        <taxon>Bacillati</taxon>
        <taxon>Bacillota</taxon>
        <taxon>Bacilli</taxon>
        <taxon>Lactobacillales</taxon>
        <taxon>Lactobacillaceae</taxon>
        <taxon>Secundilactobacillus</taxon>
    </lineage>
</organism>
<feature type="domain" description="FAD-dependent oxidoreductase 2 FAD-binding" evidence="5">
    <location>
        <begin position="6"/>
        <end position="445"/>
    </location>
</feature>
<evidence type="ECO:0000256" key="2">
    <source>
        <dbReference type="ARBA" id="ARBA00022630"/>
    </source>
</evidence>
<gene>
    <name evidence="6" type="ORF">TY91_01880</name>
</gene>
<dbReference type="InterPro" id="IPR036188">
    <property type="entry name" value="FAD/NAD-bd_sf"/>
</dbReference>
<dbReference type="SUPFAM" id="SSF51905">
    <property type="entry name" value="FAD/NAD(P)-binding domain"/>
    <property type="match status" value="1"/>
</dbReference>
<evidence type="ECO:0000259" key="5">
    <source>
        <dbReference type="Pfam" id="PF00890"/>
    </source>
</evidence>
<dbReference type="Pfam" id="PF00890">
    <property type="entry name" value="FAD_binding_2"/>
    <property type="match status" value="1"/>
</dbReference>
<dbReference type="PRINTS" id="PR00411">
    <property type="entry name" value="PNDRDTASEI"/>
</dbReference>
<dbReference type="AlphaFoldDB" id="A0A166HRN7"/>
<keyword evidence="2" id="KW-0285">Flavoprotein</keyword>
<evidence type="ECO:0000256" key="4">
    <source>
        <dbReference type="ARBA" id="ARBA00023002"/>
    </source>
</evidence>
<keyword evidence="7" id="KW-1185">Reference proteome</keyword>